<gene>
    <name evidence="2" type="ORF">FB559_3004</name>
</gene>
<sequence length="295" mass="32440">MAREQNAGGGTELGRFLRARREEVTPAEVGITIGPGLRRTPGLRREELATLAGVSVDYYTRLERGRETRPSPAVVDALARALRLGQTEHEYLLDLAVRAARHLPEPPAAPSRTVKPGVKLLLEGMRPHPAMVLSRTMDILAVNPAGLRLYTGLEDWPAKHRNLARYVFLHPAARTLFDNAWNSQVRGCVARLRALAGTDPDAPDLAALAGELLLKSPEFAKLWERYDVRAHTFGTKTFHHPDVGHLTLGYQGMQLDGTPGHRLSAYYAEPGTPDHDAMILLDLTAPAQQPASERL</sequence>
<dbReference type="CDD" id="cd00093">
    <property type="entry name" value="HTH_XRE"/>
    <property type="match status" value="1"/>
</dbReference>
<dbReference type="Pfam" id="PF13560">
    <property type="entry name" value="HTH_31"/>
    <property type="match status" value="1"/>
</dbReference>
<dbReference type="Pfam" id="PF17765">
    <property type="entry name" value="MLTR_LBD"/>
    <property type="match status" value="1"/>
</dbReference>
<dbReference type="Gene3D" id="1.10.260.40">
    <property type="entry name" value="lambda repressor-like DNA-binding domains"/>
    <property type="match status" value="1"/>
</dbReference>
<organism evidence="2 3">
    <name type="scientific">Actinoallomurus bryophytorum</name>
    <dbReference type="NCBI Taxonomy" id="1490222"/>
    <lineage>
        <taxon>Bacteria</taxon>
        <taxon>Bacillati</taxon>
        <taxon>Actinomycetota</taxon>
        <taxon>Actinomycetes</taxon>
        <taxon>Streptosporangiales</taxon>
        <taxon>Thermomonosporaceae</taxon>
        <taxon>Actinoallomurus</taxon>
    </lineage>
</organism>
<dbReference type="SUPFAM" id="SSF47413">
    <property type="entry name" value="lambda repressor-like DNA-binding domains"/>
    <property type="match status" value="1"/>
</dbReference>
<dbReference type="EMBL" id="VFOZ01000001">
    <property type="protein sequence ID" value="TQL97419.1"/>
    <property type="molecule type" value="Genomic_DNA"/>
</dbReference>
<dbReference type="RefSeq" id="WP_141956153.1">
    <property type="nucleotide sequence ID" value="NZ_VFOZ01000001.1"/>
</dbReference>
<dbReference type="InterPro" id="IPR010982">
    <property type="entry name" value="Lambda_DNA-bd_dom_sf"/>
</dbReference>
<dbReference type="PANTHER" id="PTHR35010:SF2">
    <property type="entry name" value="BLL4672 PROTEIN"/>
    <property type="match status" value="1"/>
</dbReference>
<dbReference type="OrthoDB" id="4336585at2"/>
<dbReference type="InterPro" id="IPR001387">
    <property type="entry name" value="Cro/C1-type_HTH"/>
</dbReference>
<dbReference type="GO" id="GO:0003677">
    <property type="term" value="F:DNA binding"/>
    <property type="evidence" value="ECO:0007669"/>
    <property type="project" value="InterPro"/>
</dbReference>
<evidence type="ECO:0000313" key="3">
    <source>
        <dbReference type="Proteomes" id="UP000316096"/>
    </source>
</evidence>
<dbReference type="PANTHER" id="PTHR35010">
    <property type="entry name" value="BLL4672 PROTEIN-RELATED"/>
    <property type="match status" value="1"/>
</dbReference>
<reference evidence="2 3" key="1">
    <citation type="submission" date="2019-06" db="EMBL/GenBank/DDBJ databases">
        <title>Sequencing the genomes of 1000 actinobacteria strains.</title>
        <authorList>
            <person name="Klenk H.-P."/>
        </authorList>
    </citation>
    <scope>NUCLEOTIDE SEQUENCE [LARGE SCALE GENOMIC DNA]</scope>
    <source>
        <strain evidence="2 3">DSM 102200</strain>
    </source>
</reference>
<dbReference type="PROSITE" id="PS50943">
    <property type="entry name" value="HTH_CROC1"/>
    <property type="match status" value="1"/>
</dbReference>
<dbReference type="Proteomes" id="UP000316096">
    <property type="component" value="Unassembled WGS sequence"/>
</dbReference>
<evidence type="ECO:0000313" key="2">
    <source>
        <dbReference type="EMBL" id="TQL97419.1"/>
    </source>
</evidence>
<keyword evidence="3" id="KW-1185">Reference proteome</keyword>
<accession>A0A543CK06</accession>
<feature type="domain" description="HTH cro/C1-type" evidence="1">
    <location>
        <begin position="42"/>
        <end position="92"/>
    </location>
</feature>
<dbReference type="InterPro" id="IPR041413">
    <property type="entry name" value="MLTR_LBD"/>
</dbReference>
<evidence type="ECO:0000259" key="1">
    <source>
        <dbReference type="PROSITE" id="PS50943"/>
    </source>
</evidence>
<dbReference type="AlphaFoldDB" id="A0A543CK06"/>
<proteinExistence type="predicted"/>
<comment type="caution">
    <text evidence="2">The sequence shown here is derived from an EMBL/GenBank/DDBJ whole genome shotgun (WGS) entry which is preliminary data.</text>
</comment>
<dbReference type="SMART" id="SM00530">
    <property type="entry name" value="HTH_XRE"/>
    <property type="match status" value="1"/>
</dbReference>
<dbReference type="Gene3D" id="3.30.450.180">
    <property type="match status" value="1"/>
</dbReference>
<name>A0A543CK06_9ACTN</name>
<protein>
    <submittedName>
        <fullName evidence="2">Helix-turn-helix protein</fullName>
    </submittedName>
</protein>